<dbReference type="PANTHER" id="PTHR30069">
    <property type="entry name" value="TONB-DEPENDENT OUTER MEMBRANE RECEPTOR"/>
    <property type="match status" value="1"/>
</dbReference>
<name>A0AB34PG73_9PORP</name>
<dbReference type="SUPFAM" id="SSF49464">
    <property type="entry name" value="Carboxypeptidase regulatory domain-like"/>
    <property type="match status" value="1"/>
</dbReference>
<keyword evidence="9 10" id="KW-0998">Cell outer membrane</keyword>
<dbReference type="InterPro" id="IPR037066">
    <property type="entry name" value="Plug_dom_sf"/>
</dbReference>
<dbReference type="Proteomes" id="UP000030136">
    <property type="component" value="Unassembled WGS sequence"/>
</dbReference>
<evidence type="ECO:0000256" key="2">
    <source>
        <dbReference type="ARBA" id="ARBA00022448"/>
    </source>
</evidence>
<keyword evidence="8" id="KW-0675">Receptor</keyword>
<accession>A0AB34PG73</accession>
<comment type="similarity">
    <text evidence="10 11">Belongs to the TonB-dependent receptor family.</text>
</comment>
<reference evidence="15 16" key="1">
    <citation type="submission" date="2014-08" db="EMBL/GenBank/DDBJ databases">
        <title>Porphyromonas crevioricanis strain:COT-253_OH1447 Genome sequencing.</title>
        <authorList>
            <person name="Wallis C."/>
            <person name="Deusch O."/>
            <person name="O'Flynn C."/>
            <person name="Davis I."/>
            <person name="Jospin G."/>
            <person name="Darling A.E."/>
            <person name="Coil D.A."/>
            <person name="Alexiev A."/>
            <person name="Horsfall A."/>
            <person name="Kirkwood N."/>
            <person name="Harris S."/>
            <person name="Eisen J.A."/>
        </authorList>
    </citation>
    <scope>NUCLEOTIDE SEQUENCE [LARGE SCALE GENOMIC DNA]</scope>
    <source>
        <strain evidence="16">COT-253 OH1447</strain>
    </source>
</reference>
<feature type="signal peptide" evidence="12">
    <location>
        <begin position="1"/>
        <end position="23"/>
    </location>
</feature>
<dbReference type="InterPro" id="IPR036942">
    <property type="entry name" value="Beta-barrel_TonB_sf"/>
</dbReference>
<proteinExistence type="inferred from homology"/>
<evidence type="ECO:0000259" key="13">
    <source>
        <dbReference type="Pfam" id="PF00593"/>
    </source>
</evidence>
<evidence type="ECO:0000256" key="12">
    <source>
        <dbReference type="SAM" id="SignalP"/>
    </source>
</evidence>
<dbReference type="PANTHER" id="PTHR30069:SF29">
    <property type="entry name" value="HEMOGLOBIN AND HEMOGLOBIN-HAPTOGLOBIN-BINDING PROTEIN 1-RELATED"/>
    <property type="match status" value="1"/>
</dbReference>
<evidence type="ECO:0000313" key="15">
    <source>
        <dbReference type="EMBL" id="KGN95024.1"/>
    </source>
</evidence>
<protein>
    <recommendedName>
        <fullName evidence="17">Colicin I receptor</fullName>
    </recommendedName>
</protein>
<keyword evidence="7 10" id="KW-0472">Membrane</keyword>
<keyword evidence="6 11" id="KW-0798">TonB box</keyword>
<dbReference type="Gene3D" id="2.170.130.10">
    <property type="entry name" value="TonB-dependent receptor, plug domain"/>
    <property type="match status" value="1"/>
</dbReference>
<dbReference type="GO" id="GO:0015344">
    <property type="term" value="F:siderophore uptake transmembrane transporter activity"/>
    <property type="evidence" value="ECO:0007669"/>
    <property type="project" value="TreeGrafter"/>
</dbReference>
<feature type="domain" description="TonB-dependent receptor-like beta-barrel" evidence="13">
    <location>
        <begin position="308"/>
        <end position="696"/>
    </location>
</feature>
<comment type="caution">
    <text evidence="15">The sequence shown here is derived from an EMBL/GenBank/DDBJ whole genome shotgun (WGS) entry which is preliminary data.</text>
</comment>
<keyword evidence="4 10" id="KW-0812">Transmembrane</keyword>
<evidence type="ECO:0000256" key="1">
    <source>
        <dbReference type="ARBA" id="ARBA00004571"/>
    </source>
</evidence>
<evidence type="ECO:0000256" key="6">
    <source>
        <dbReference type="ARBA" id="ARBA00023077"/>
    </source>
</evidence>
<evidence type="ECO:0000256" key="3">
    <source>
        <dbReference type="ARBA" id="ARBA00022452"/>
    </source>
</evidence>
<evidence type="ECO:0000256" key="8">
    <source>
        <dbReference type="ARBA" id="ARBA00023170"/>
    </source>
</evidence>
<evidence type="ECO:0000256" key="4">
    <source>
        <dbReference type="ARBA" id="ARBA00022692"/>
    </source>
</evidence>
<dbReference type="Pfam" id="PF07715">
    <property type="entry name" value="Plug"/>
    <property type="match status" value="1"/>
</dbReference>
<dbReference type="InterPro" id="IPR008969">
    <property type="entry name" value="CarboxyPept-like_regulatory"/>
</dbReference>
<evidence type="ECO:0000256" key="7">
    <source>
        <dbReference type="ARBA" id="ARBA00023136"/>
    </source>
</evidence>
<dbReference type="Gene3D" id="2.40.170.20">
    <property type="entry name" value="TonB-dependent receptor, beta-barrel domain"/>
    <property type="match status" value="1"/>
</dbReference>
<dbReference type="AlphaFoldDB" id="A0AB34PG73"/>
<dbReference type="Pfam" id="PF00593">
    <property type="entry name" value="TonB_dep_Rec_b-barrel"/>
    <property type="match status" value="1"/>
</dbReference>
<dbReference type="Gene3D" id="2.60.40.1120">
    <property type="entry name" value="Carboxypeptidase-like, regulatory domain"/>
    <property type="match status" value="1"/>
</dbReference>
<dbReference type="GO" id="GO:0044718">
    <property type="term" value="P:siderophore transmembrane transport"/>
    <property type="evidence" value="ECO:0007669"/>
    <property type="project" value="TreeGrafter"/>
</dbReference>
<gene>
    <name evidence="15" type="ORF">HQ38_04325</name>
</gene>
<feature type="domain" description="TonB-dependent receptor plug" evidence="14">
    <location>
        <begin position="131"/>
        <end position="233"/>
    </location>
</feature>
<dbReference type="RefSeq" id="WP_036889799.1">
    <property type="nucleotide sequence ID" value="NZ_JQJC01000012.1"/>
</dbReference>
<dbReference type="EMBL" id="JQJC01000012">
    <property type="protein sequence ID" value="KGN95024.1"/>
    <property type="molecule type" value="Genomic_DNA"/>
</dbReference>
<evidence type="ECO:0000313" key="16">
    <source>
        <dbReference type="Proteomes" id="UP000030136"/>
    </source>
</evidence>
<dbReference type="Pfam" id="PF13715">
    <property type="entry name" value="CarbopepD_reg_2"/>
    <property type="match status" value="1"/>
</dbReference>
<evidence type="ECO:0000259" key="14">
    <source>
        <dbReference type="Pfam" id="PF07715"/>
    </source>
</evidence>
<keyword evidence="2 10" id="KW-0813">Transport</keyword>
<evidence type="ECO:0008006" key="17">
    <source>
        <dbReference type="Google" id="ProtNLM"/>
    </source>
</evidence>
<keyword evidence="3 10" id="KW-1134">Transmembrane beta strand</keyword>
<evidence type="ECO:0000256" key="11">
    <source>
        <dbReference type="RuleBase" id="RU003357"/>
    </source>
</evidence>
<dbReference type="PROSITE" id="PS52016">
    <property type="entry name" value="TONB_DEPENDENT_REC_3"/>
    <property type="match status" value="1"/>
</dbReference>
<dbReference type="InterPro" id="IPR012910">
    <property type="entry name" value="Plug_dom"/>
</dbReference>
<evidence type="ECO:0000256" key="9">
    <source>
        <dbReference type="ARBA" id="ARBA00023237"/>
    </source>
</evidence>
<feature type="chain" id="PRO_5044341654" description="Colicin I receptor" evidence="12">
    <location>
        <begin position="24"/>
        <end position="724"/>
    </location>
</feature>
<evidence type="ECO:0000256" key="5">
    <source>
        <dbReference type="ARBA" id="ARBA00022729"/>
    </source>
</evidence>
<dbReference type="GO" id="GO:0009279">
    <property type="term" value="C:cell outer membrane"/>
    <property type="evidence" value="ECO:0007669"/>
    <property type="project" value="UniProtKB-SubCell"/>
</dbReference>
<dbReference type="InterPro" id="IPR039426">
    <property type="entry name" value="TonB-dep_rcpt-like"/>
</dbReference>
<sequence length="724" mass="81034">MKVAGRVSALVCLFLLVADIAFAQSRNIQISGRVTDISDQQPLAGANVYIKGTTQGGATEADGRFRINCRIDGKRRQIVLVSSMLGYAVSEKKIDLDKRDHIQVDFALQSEDRCLENVLVTATRAEHALVRTPVVTQLIKRKDIERIAAPSIKELLEYQIPGVEFSTHGGNISVRMQGFESGYILFLIDGEEVSGQNNGNIDLTRLTPEQIERVEVIRGAGSALYGSNAVAGVINIITKNSNKPISALASVGYSEPNHFTTYGELGCQTKLIRSTTSLSYGNAAEYRLYDKDKKDFQRIPRDQTYRVGEKLQWTPSDVLRIKANASYSYRLQYISDYQRNTNGSISGYLSACYKKDEDNSYTFTANQDYTKRGVAFPKDSSSDSTAYTNSLTMFRLQNDRNIADKFSLNLGAEYHLEGMRSFQISNFAENKYIHSGVAFAQLSHQAMESLTLLYGIRSDLHSDYGVHISPKVGLMYRIGKINIRAGYAHAFKAPTITELNFDWFHENGPGFKITGNKNLKPETANQFTLSGEYSRRDFSASVTAHHTSFNRKIVMLQDKSGNLHYDNISGVSPLGGIEANMIWRPISSFRLSTNYAYVYERSTVKVKDQDVNVSSVRPHSLTAQLSYTFSRRNYQLDASIMGRYHSRLNTSIVSTNSETQERIAEPISYEGYAILRLAVNQRFWERYSLVLGIDNLLDYATDKVSSLAPLSPGRSFFGKVSITL</sequence>
<organism evidence="15 16">
    <name type="scientific">Porphyromonas crevioricanis</name>
    <dbReference type="NCBI Taxonomy" id="393921"/>
    <lineage>
        <taxon>Bacteria</taxon>
        <taxon>Pseudomonadati</taxon>
        <taxon>Bacteroidota</taxon>
        <taxon>Bacteroidia</taxon>
        <taxon>Bacteroidales</taxon>
        <taxon>Porphyromonadaceae</taxon>
        <taxon>Porphyromonas</taxon>
    </lineage>
</organism>
<dbReference type="CDD" id="cd01347">
    <property type="entry name" value="ligand_gated_channel"/>
    <property type="match status" value="1"/>
</dbReference>
<dbReference type="InterPro" id="IPR000531">
    <property type="entry name" value="Beta-barrel_TonB"/>
</dbReference>
<keyword evidence="5 12" id="KW-0732">Signal</keyword>
<dbReference type="SUPFAM" id="SSF56935">
    <property type="entry name" value="Porins"/>
    <property type="match status" value="1"/>
</dbReference>
<comment type="subcellular location">
    <subcellularLocation>
        <location evidence="1 10">Cell outer membrane</location>
        <topology evidence="1 10">Multi-pass membrane protein</topology>
    </subcellularLocation>
</comment>
<evidence type="ECO:0000256" key="10">
    <source>
        <dbReference type="PROSITE-ProRule" id="PRU01360"/>
    </source>
</evidence>